<proteinExistence type="predicted"/>
<name>A0A6D2K8Q0_9BRAS</name>
<comment type="caution">
    <text evidence="1">The sequence shown here is derived from an EMBL/GenBank/DDBJ whole genome shotgun (WGS) entry which is preliminary data.</text>
</comment>
<gene>
    <name evidence="1" type="ORF">MERR_LOCUS31483</name>
</gene>
<sequence length="143" mass="17041">MVAIRILRRLQVSKRKKRLLESKRKKKVRCLLNCYFNTWKKSKLLKEVLEQNVGICLTIATVRHFTALLIQNGDLTEEEELSIEDLVQYMREYFPLLIGPENDYGLCIFDELEWVLRTFGIVRERDNPLLYNFEKQKVYSPAN</sequence>
<dbReference type="EMBL" id="CACVBM020001296">
    <property type="protein sequence ID" value="CAA7044248.1"/>
    <property type="molecule type" value="Genomic_DNA"/>
</dbReference>
<dbReference type="AlphaFoldDB" id="A0A6D2K8Q0"/>
<evidence type="ECO:0000313" key="2">
    <source>
        <dbReference type="Proteomes" id="UP000467841"/>
    </source>
</evidence>
<keyword evidence="2" id="KW-1185">Reference proteome</keyword>
<reference evidence="1" key="1">
    <citation type="submission" date="2020-01" db="EMBL/GenBank/DDBJ databases">
        <authorList>
            <person name="Mishra B."/>
        </authorList>
    </citation>
    <scope>NUCLEOTIDE SEQUENCE [LARGE SCALE GENOMIC DNA]</scope>
</reference>
<protein>
    <submittedName>
        <fullName evidence="1">Uncharacterized protein</fullName>
    </submittedName>
</protein>
<accession>A0A6D2K8Q0</accession>
<organism evidence="1 2">
    <name type="scientific">Microthlaspi erraticum</name>
    <dbReference type="NCBI Taxonomy" id="1685480"/>
    <lineage>
        <taxon>Eukaryota</taxon>
        <taxon>Viridiplantae</taxon>
        <taxon>Streptophyta</taxon>
        <taxon>Embryophyta</taxon>
        <taxon>Tracheophyta</taxon>
        <taxon>Spermatophyta</taxon>
        <taxon>Magnoliopsida</taxon>
        <taxon>eudicotyledons</taxon>
        <taxon>Gunneridae</taxon>
        <taxon>Pentapetalae</taxon>
        <taxon>rosids</taxon>
        <taxon>malvids</taxon>
        <taxon>Brassicales</taxon>
        <taxon>Brassicaceae</taxon>
        <taxon>Coluteocarpeae</taxon>
        <taxon>Microthlaspi</taxon>
    </lineage>
</organism>
<evidence type="ECO:0000313" key="1">
    <source>
        <dbReference type="EMBL" id="CAA7044248.1"/>
    </source>
</evidence>
<dbReference type="Proteomes" id="UP000467841">
    <property type="component" value="Unassembled WGS sequence"/>
</dbReference>